<dbReference type="AlphaFoldDB" id="A0A8T8C0E8"/>
<evidence type="ECO:0000313" key="2">
    <source>
        <dbReference type="EMBL" id="QHE96856.1"/>
    </source>
</evidence>
<sequence>MADNSPEARQKASENWARYVYGCNRGHTAYIEQARVCEDFYMGGGRQWSETDRQILAQAGRPCLEFNQIKNKINAAVGYQIGNRMDIGFRPRAGAADADTASTLSKLAMQIADNNSFHSKETQVFADGMIQQRGYFDIRMSYEDTILGEVRVDILDPLDVIPDPDANSYDPDDWADVTVTRFMTQIEIEALYGTSAKKSIEDEESDSGLIGIDGTDHDRNGFGDDEGFVDEFLSDEKDKPGKRHRVVDRQFWQMDMAEVIITPTGDIRLVEDVKPEVLAQMIENGGIQSKRRIKRVRWLVSTKETVLHDDWSPFNHFTVVPFFPTFRRGHTRGLVDDAIGPQQLLNKAMSQYLHVLNTSANSGWITVAGTLANMRDEELANRGSETGLHLMIKSKTPVEDRPQKIQPNQVPTGIDRLIDRAGALLEQSTGINEAMSGNQGNEVSGIAIQTRQFAAQQQLAVPLDNLARTRQMLATRMLEMIQVFYDQPRIIRITETDPRGKETTAEIPLNWPQSDARILNDLTIGEYDVIVSEAPAQITFENSQFLQAIELNDKGANIPWPFIIGYSNLANKQEIIDSMDQQPAPPVDPTLQAKADQLAAQTKKMQAETVAKSVEAQYSAIQTAATIATTPATSSLADALLMSAGYVDNDAAPIVPEYSGTVLAAPDLPENTNPLTPANPGVGLNAGIETPRIEGAPAQ</sequence>
<organism evidence="2 3">
    <name type="scientific">Pseudomonas syringae pv. maculicola str. ES4326</name>
    <dbReference type="NCBI Taxonomy" id="629265"/>
    <lineage>
        <taxon>Bacteria</taxon>
        <taxon>Pseudomonadati</taxon>
        <taxon>Pseudomonadota</taxon>
        <taxon>Gammaproteobacteria</taxon>
        <taxon>Pseudomonadales</taxon>
        <taxon>Pseudomonadaceae</taxon>
        <taxon>Pseudomonas</taxon>
    </lineage>
</organism>
<dbReference type="Proteomes" id="UP000003811">
    <property type="component" value="Chromosome"/>
</dbReference>
<gene>
    <name evidence="2" type="ORF">PMA4326_009620</name>
</gene>
<evidence type="ECO:0000256" key="1">
    <source>
        <dbReference type="SAM" id="MobiDB-lite"/>
    </source>
</evidence>
<reference evidence="2 3" key="1">
    <citation type="journal article" date="2011" name="PLoS Pathog.">
        <title>Dynamic evolution of pathogenicity revealed by sequencing and comparative genomics of 19 Pseudomonas syringae isolates.</title>
        <authorList>
            <person name="Baltrus D.A."/>
            <person name="Nishimura M.T."/>
            <person name="Romanchuk A."/>
            <person name="Chang J.H."/>
            <person name="Mukhtar M.S."/>
            <person name="Cherkis K."/>
            <person name="Roach J."/>
            <person name="Grant S.R."/>
            <person name="Jones C.D."/>
            <person name="Dangl J.L."/>
        </authorList>
    </citation>
    <scope>NUCLEOTIDE SEQUENCE [LARGE SCALE GENOMIC DNA]</scope>
    <source>
        <strain evidence="2 3">ES4326</strain>
    </source>
</reference>
<dbReference type="Pfam" id="PF16510">
    <property type="entry name" value="P22_portal"/>
    <property type="match status" value="1"/>
</dbReference>
<evidence type="ECO:0000313" key="3">
    <source>
        <dbReference type="Proteomes" id="UP000003811"/>
    </source>
</evidence>
<feature type="region of interest" description="Disordered" evidence="1">
    <location>
        <begin position="677"/>
        <end position="699"/>
    </location>
</feature>
<dbReference type="EMBL" id="CP047260">
    <property type="protein sequence ID" value="QHE96856.1"/>
    <property type="molecule type" value="Genomic_DNA"/>
</dbReference>
<name>A0A8T8C0E8_PSEYM</name>
<accession>A0A8T8C0E8</accession>
<protein>
    <submittedName>
        <fullName evidence="2">Genomic island protein</fullName>
    </submittedName>
</protein>
<proteinExistence type="predicted"/>
<dbReference type="InterPro" id="IPR032427">
    <property type="entry name" value="P22_portal"/>
</dbReference>
<dbReference type="RefSeq" id="WP_007249799.1">
    <property type="nucleotide sequence ID" value="NZ_CP047260.1"/>
</dbReference>